<protein>
    <submittedName>
        <fullName evidence="3">Pentatricopeptide repeat-containing protein family</fullName>
    </submittedName>
</protein>
<dbReference type="InterPro" id="IPR013126">
    <property type="entry name" value="Hsp_70_fam"/>
</dbReference>
<dbReference type="AlphaFoldDB" id="A0AAD7KWL7"/>
<accession>A0AAD7KWL7</accession>
<keyword evidence="2" id="KW-0067">ATP-binding</keyword>
<sequence>MKDAGLKETDIDEIVLFGVKTRIPKVQQLLENVISWNSLIVEYTDNGLFCEALAQFSCRQLLGKRPTIGSLARFLTLSSKAESISLGEQLHHQESLLAQH</sequence>
<evidence type="ECO:0000313" key="4">
    <source>
        <dbReference type="Proteomes" id="UP001163823"/>
    </source>
</evidence>
<dbReference type="Proteomes" id="UP001163823">
    <property type="component" value="Chromosome 13"/>
</dbReference>
<proteinExistence type="predicted"/>
<dbReference type="GO" id="GO:0140662">
    <property type="term" value="F:ATP-dependent protein folding chaperone"/>
    <property type="evidence" value="ECO:0007669"/>
    <property type="project" value="InterPro"/>
</dbReference>
<dbReference type="Pfam" id="PF00012">
    <property type="entry name" value="HSP70"/>
    <property type="match status" value="1"/>
</dbReference>
<gene>
    <name evidence="3" type="ORF">O6P43_032060</name>
</gene>
<dbReference type="KEGG" id="qsa:O6P43_032060"/>
<name>A0AAD7KWL7_QUISA</name>
<evidence type="ECO:0000313" key="3">
    <source>
        <dbReference type="EMBL" id="KAJ7947224.1"/>
    </source>
</evidence>
<dbReference type="EMBL" id="JARAOO010000013">
    <property type="protein sequence ID" value="KAJ7947224.1"/>
    <property type="molecule type" value="Genomic_DNA"/>
</dbReference>
<organism evidence="3 4">
    <name type="scientific">Quillaja saponaria</name>
    <name type="common">Soap bark tree</name>
    <dbReference type="NCBI Taxonomy" id="32244"/>
    <lineage>
        <taxon>Eukaryota</taxon>
        <taxon>Viridiplantae</taxon>
        <taxon>Streptophyta</taxon>
        <taxon>Embryophyta</taxon>
        <taxon>Tracheophyta</taxon>
        <taxon>Spermatophyta</taxon>
        <taxon>Magnoliopsida</taxon>
        <taxon>eudicotyledons</taxon>
        <taxon>Gunneridae</taxon>
        <taxon>Pentapetalae</taxon>
        <taxon>rosids</taxon>
        <taxon>fabids</taxon>
        <taxon>Fabales</taxon>
        <taxon>Quillajaceae</taxon>
        <taxon>Quillaja</taxon>
    </lineage>
</organism>
<evidence type="ECO:0000256" key="1">
    <source>
        <dbReference type="ARBA" id="ARBA00022741"/>
    </source>
</evidence>
<dbReference type="Gene3D" id="3.30.420.40">
    <property type="match status" value="1"/>
</dbReference>
<keyword evidence="1" id="KW-0547">Nucleotide-binding</keyword>
<comment type="caution">
    <text evidence="3">The sequence shown here is derived from an EMBL/GenBank/DDBJ whole genome shotgun (WGS) entry which is preliminary data.</text>
</comment>
<dbReference type="GO" id="GO:0005524">
    <property type="term" value="F:ATP binding"/>
    <property type="evidence" value="ECO:0007669"/>
    <property type="project" value="UniProtKB-KW"/>
</dbReference>
<reference evidence="3" key="1">
    <citation type="journal article" date="2023" name="Science">
        <title>Elucidation of the pathway for biosynthesis of saponin adjuvants from the soapbark tree.</title>
        <authorList>
            <person name="Reed J."/>
            <person name="Orme A."/>
            <person name="El-Demerdash A."/>
            <person name="Owen C."/>
            <person name="Martin L.B.B."/>
            <person name="Misra R.C."/>
            <person name="Kikuchi S."/>
            <person name="Rejzek M."/>
            <person name="Martin A.C."/>
            <person name="Harkess A."/>
            <person name="Leebens-Mack J."/>
            <person name="Louveau T."/>
            <person name="Stephenson M.J."/>
            <person name="Osbourn A."/>
        </authorList>
    </citation>
    <scope>NUCLEOTIDE SEQUENCE</scope>
    <source>
        <strain evidence="3">S10</strain>
    </source>
</reference>
<evidence type="ECO:0000256" key="2">
    <source>
        <dbReference type="ARBA" id="ARBA00022840"/>
    </source>
</evidence>
<keyword evidence="4" id="KW-1185">Reference proteome</keyword>